<dbReference type="Gene3D" id="1.20.190.20">
    <property type="entry name" value="14-3-3 domain"/>
    <property type="match status" value="1"/>
</dbReference>
<organism evidence="4">
    <name type="scientific">Arcella intermedia</name>
    <dbReference type="NCBI Taxonomy" id="1963864"/>
    <lineage>
        <taxon>Eukaryota</taxon>
        <taxon>Amoebozoa</taxon>
        <taxon>Tubulinea</taxon>
        <taxon>Elardia</taxon>
        <taxon>Arcellinida</taxon>
        <taxon>Sphaerothecina</taxon>
        <taxon>Arcellidae</taxon>
        <taxon>Arcella</taxon>
    </lineage>
</organism>
<dbReference type="PRINTS" id="PR00305">
    <property type="entry name" value="1433ZETA"/>
</dbReference>
<dbReference type="SUPFAM" id="SSF48445">
    <property type="entry name" value="14-3-3 protein"/>
    <property type="match status" value="1"/>
</dbReference>
<sequence length="234" mass="26895">MGLLAEEAERMDLVVYFVSEICHLHVPLLPDEQKLLCAAFKHTISPLRYSIRAISPETVPVGEHQDRGLSISQQDNIRRRWSDALKEELQGVLREFVGIIDEHLLPFDGRLESRVLYYRLKGDYARLSADLLPRSSPLFASSSTSALENYLLAMDLSESFPERYHPVHLTVILNLSVFYYDIQNDVKQAIELARSGYDSFVSSPNVEFWDHDFFSDVSLVYGLIRDNLSLWNNE</sequence>
<feature type="site" description="Interaction with phosphoserine on interacting protein" evidence="2">
    <location>
        <position position="48"/>
    </location>
</feature>
<accession>A0A6B2LFP9</accession>
<dbReference type="SMART" id="SM00101">
    <property type="entry name" value="14_3_3"/>
    <property type="match status" value="1"/>
</dbReference>
<protein>
    <recommendedName>
        <fullName evidence="3">14-3-3 domain-containing protein</fullName>
    </recommendedName>
</protein>
<dbReference type="EMBL" id="GIBP01006913">
    <property type="protein sequence ID" value="NDV35882.1"/>
    <property type="molecule type" value="Transcribed_RNA"/>
</dbReference>
<name>A0A6B2LFP9_9EUKA</name>
<dbReference type="AlphaFoldDB" id="A0A6B2LFP9"/>
<dbReference type="Pfam" id="PF00244">
    <property type="entry name" value="14-3-3"/>
    <property type="match status" value="1"/>
</dbReference>
<dbReference type="InterPro" id="IPR000308">
    <property type="entry name" value="14-3-3"/>
</dbReference>
<dbReference type="PANTHER" id="PTHR18860">
    <property type="entry name" value="14-3-3 PROTEIN"/>
    <property type="match status" value="1"/>
</dbReference>
<dbReference type="PIRSF" id="PIRSF000868">
    <property type="entry name" value="14-3-3"/>
    <property type="match status" value="1"/>
</dbReference>
<evidence type="ECO:0000313" key="4">
    <source>
        <dbReference type="EMBL" id="NDV35882.1"/>
    </source>
</evidence>
<evidence type="ECO:0000256" key="1">
    <source>
        <dbReference type="ARBA" id="ARBA00006141"/>
    </source>
</evidence>
<dbReference type="CDD" id="cd08774">
    <property type="entry name" value="14-3-3"/>
    <property type="match status" value="1"/>
</dbReference>
<evidence type="ECO:0000256" key="2">
    <source>
        <dbReference type="PIRSR" id="PIRSR000868-1"/>
    </source>
</evidence>
<reference evidence="4" key="1">
    <citation type="journal article" date="2020" name="J. Eukaryot. Microbiol.">
        <title>De novo Sequencing, Assembly and Annotation of the Transcriptome for the Free-Living Testate Amoeba Arcella intermedia.</title>
        <authorList>
            <person name="Ribeiro G.M."/>
            <person name="Porfirio-Sousa A.L."/>
            <person name="Maurer-Alcala X.X."/>
            <person name="Katz L.A."/>
            <person name="Lahr D.J.G."/>
        </authorList>
    </citation>
    <scope>NUCLEOTIDE SEQUENCE</scope>
</reference>
<dbReference type="InterPro" id="IPR023410">
    <property type="entry name" value="14-3-3_domain"/>
</dbReference>
<dbReference type="InterPro" id="IPR036815">
    <property type="entry name" value="14-3-3_dom_sf"/>
</dbReference>
<feature type="site" description="Interaction with phosphoserine on interacting protein" evidence="2">
    <location>
        <position position="126"/>
    </location>
</feature>
<comment type="similarity">
    <text evidence="1">Belongs to the 14-3-3 family.</text>
</comment>
<evidence type="ECO:0000259" key="3">
    <source>
        <dbReference type="SMART" id="SM00101"/>
    </source>
</evidence>
<proteinExistence type="inferred from homology"/>
<feature type="domain" description="14-3-3" evidence="3">
    <location>
        <begin position="1"/>
        <end position="234"/>
    </location>
</feature>